<dbReference type="AlphaFoldDB" id="A0AAD3HHW0"/>
<comment type="caution">
    <text evidence="2">The sequence shown here is derived from an EMBL/GenBank/DDBJ whole genome shotgun (WGS) entry which is preliminary data.</text>
</comment>
<feature type="compositionally biased region" description="Polar residues" evidence="1">
    <location>
        <begin position="1"/>
        <end position="16"/>
    </location>
</feature>
<dbReference type="Proteomes" id="UP001054857">
    <property type="component" value="Unassembled WGS sequence"/>
</dbReference>
<dbReference type="PANTHER" id="PTHR34687">
    <property type="entry name" value="CHAPERONE PROTEIN DNAJ-LIKE PROTEIN"/>
    <property type="match status" value="1"/>
</dbReference>
<name>A0AAD3HHW0_9CHLO</name>
<keyword evidence="3" id="KW-1185">Reference proteome</keyword>
<dbReference type="PANTHER" id="PTHR34687:SF1">
    <property type="entry name" value="CHAPERONE PROTEIN DNAJ-LIKE PROTEIN"/>
    <property type="match status" value="1"/>
</dbReference>
<organism evidence="2 3">
    <name type="scientific">Astrephomene gubernaculifera</name>
    <dbReference type="NCBI Taxonomy" id="47775"/>
    <lineage>
        <taxon>Eukaryota</taxon>
        <taxon>Viridiplantae</taxon>
        <taxon>Chlorophyta</taxon>
        <taxon>core chlorophytes</taxon>
        <taxon>Chlorophyceae</taxon>
        <taxon>CS clade</taxon>
        <taxon>Chlamydomonadales</taxon>
        <taxon>Astrephomenaceae</taxon>
        <taxon>Astrephomene</taxon>
    </lineage>
</organism>
<evidence type="ECO:0000256" key="1">
    <source>
        <dbReference type="SAM" id="MobiDB-lite"/>
    </source>
</evidence>
<feature type="region of interest" description="Disordered" evidence="1">
    <location>
        <begin position="1"/>
        <end position="25"/>
    </location>
</feature>
<evidence type="ECO:0000313" key="2">
    <source>
        <dbReference type="EMBL" id="GFR41914.1"/>
    </source>
</evidence>
<reference evidence="2 3" key="1">
    <citation type="journal article" date="2021" name="Sci. Rep.">
        <title>Genome sequencing of the multicellular alga Astrephomene provides insights into convergent evolution of germ-soma differentiation.</title>
        <authorList>
            <person name="Yamashita S."/>
            <person name="Yamamoto K."/>
            <person name="Matsuzaki R."/>
            <person name="Suzuki S."/>
            <person name="Yamaguchi H."/>
            <person name="Hirooka S."/>
            <person name="Minakuchi Y."/>
            <person name="Miyagishima S."/>
            <person name="Kawachi M."/>
            <person name="Toyoda A."/>
            <person name="Nozaki H."/>
        </authorList>
    </citation>
    <scope>NUCLEOTIDE SEQUENCE [LARGE SCALE GENOMIC DNA]</scope>
    <source>
        <strain evidence="2 3">NIES-4017</strain>
    </source>
</reference>
<gene>
    <name evidence="2" type="ORF">Agub_g2706</name>
</gene>
<protein>
    <submittedName>
        <fullName evidence="2">Uncharacterized protein</fullName>
    </submittedName>
</protein>
<dbReference type="EMBL" id="BMAR01000002">
    <property type="protein sequence ID" value="GFR41914.1"/>
    <property type="molecule type" value="Genomic_DNA"/>
</dbReference>
<accession>A0AAD3HHW0</accession>
<evidence type="ECO:0000313" key="3">
    <source>
        <dbReference type="Proteomes" id="UP001054857"/>
    </source>
</evidence>
<sequence>MQQATRSLPASTSGRSLSVIPARRVSSRRGPRCQALGPDLDAIGAVSQVLTTGAVCVGAFMLLNRPEQLPEQDRLDSRNAKPCPVCGGSGFEACLCTRWSDGDVGCNSCSKTGYMRCRGCGGGGTAVPLMVRVKK</sequence>
<proteinExistence type="predicted"/>